<dbReference type="InterPro" id="IPR019734">
    <property type="entry name" value="TPR_rpt"/>
</dbReference>
<dbReference type="Pfam" id="PF01381">
    <property type="entry name" value="HTH_3"/>
    <property type="match status" value="1"/>
</dbReference>
<evidence type="ECO:0000313" key="4">
    <source>
        <dbReference type="Proteomes" id="UP000244338"/>
    </source>
</evidence>
<dbReference type="EMBL" id="PEBX01000144">
    <property type="protein sequence ID" value="PTQ55301.1"/>
    <property type="molecule type" value="Genomic_DNA"/>
</dbReference>
<dbReference type="SMART" id="SM00028">
    <property type="entry name" value="TPR"/>
    <property type="match status" value="4"/>
</dbReference>
<protein>
    <submittedName>
        <fullName evidence="3">Transcriptional activator</fullName>
    </submittedName>
</protein>
<dbReference type="Proteomes" id="UP000244338">
    <property type="component" value="Unassembled WGS sequence"/>
</dbReference>
<dbReference type="PANTHER" id="PTHR10098">
    <property type="entry name" value="RAPSYN-RELATED"/>
    <property type="match status" value="1"/>
</dbReference>
<proteinExistence type="predicted"/>
<feature type="domain" description="HTH cro/C1-type" evidence="2">
    <location>
        <begin position="7"/>
        <end position="60"/>
    </location>
</feature>
<dbReference type="InterPro" id="IPR011990">
    <property type="entry name" value="TPR-like_helical_dom_sf"/>
</dbReference>
<dbReference type="InterPro" id="IPR010982">
    <property type="entry name" value="Lambda_DNA-bd_dom_sf"/>
</dbReference>
<dbReference type="SMART" id="SM00530">
    <property type="entry name" value="HTH_XRE"/>
    <property type="match status" value="1"/>
</dbReference>
<dbReference type="CDD" id="cd00093">
    <property type="entry name" value="HTH_XRE"/>
    <property type="match status" value="1"/>
</dbReference>
<keyword evidence="1" id="KW-0802">TPR repeat</keyword>
<dbReference type="PROSITE" id="PS50005">
    <property type="entry name" value="TPR"/>
    <property type="match status" value="2"/>
</dbReference>
<dbReference type="AlphaFoldDB" id="A0A2R6XXZ4"/>
<dbReference type="Pfam" id="PF13424">
    <property type="entry name" value="TPR_12"/>
    <property type="match status" value="1"/>
</dbReference>
<evidence type="ECO:0000259" key="2">
    <source>
        <dbReference type="PROSITE" id="PS50943"/>
    </source>
</evidence>
<dbReference type="GO" id="GO:0003677">
    <property type="term" value="F:DNA binding"/>
    <property type="evidence" value="ECO:0007669"/>
    <property type="project" value="InterPro"/>
</dbReference>
<dbReference type="Gene3D" id="1.10.260.40">
    <property type="entry name" value="lambda repressor-like DNA-binding domains"/>
    <property type="match status" value="1"/>
</dbReference>
<feature type="repeat" description="TPR" evidence="1">
    <location>
        <begin position="307"/>
        <end position="340"/>
    </location>
</feature>
<comment type="caution">
    <text evidence="3">The sequence shown here is derived from an EMBL/GenBank/DDBJ whole genome shotgun (WGS) entry which is preliminary data.</text>
</comment>
<dbReference type="InterPro" id="IPR001387">
    <property type="entry name" value="Cro/C1-type_HTH"/>
</dbReference>
<dbReference type="Gene3D" id="1.25.40.10">
    <property type="entry name" value="Tetratricopeptide repeat domain"/>
    <property type="match status" value="1"/>
</dbReference>
<accession>A0A2R6XXZ4</accession>
<evidence type="ECO:0000313" key="3">
    <source>
        <dbReference type="EMBL" id="PTQ55301.1"/>
    </source>
</evidence>
<dbReference type="Gene3D" id="1.25.40.1000">
    <property type="match status" value="1"/>
</dbReference>
<reference evidence="4" key="1">
    <citation type="journal article" date="2018" name="Sci. Rep.">
        <title>Lignite coal burning seam in the remote Altai Mountains harbors a hydrogen-driven thermophilic microbial community.</title>
        <authorList>
            <person name="Kadnikov V.V."/>
            <person name="Mardanov A.V."/>
            <person name="Ivasenko D.A."/>
            <person name="Antsiferov D.V."/>
            <person name="Beletsky A.V."/>
            <person name="Karnachuk O.V."/>
            <person name="Ravin N.V."/>
        </authorList>
    </citation>
    <scope>NUCLEOTIDE SEQUENCE [LARGE SCALE GENOMIC DNA]</scope>
</reference>
<evidence type="ECO:0000256" key="1">
    <source>
        <dbReference type="PROSITE-ProRule" id="PRU00339"/>
    </source>
</evidence>
<organism evidence="3 4">
    <name type="scientific">Candidatus Carbonibacillus altaicus</name>
    <dbReference type="NCBI Taxonomy" id="2163959"/>
    <lineage>
        <taxon>Bacteria</taxon>
        <taxon>Bacillati</taxon>
        <taxon>Bacillota</taxon>
        <taxon>Bacilli</taxon>
        <taxon>Bacillales</taxon>
        <taxon>Candidatus Carbonibacillus</taxon>
    </lineage>
</organism>
<dbReference type="PROSITE" id="PS50943">
    <property type="entry name" value="HTH_CROC1"/>
    <property type="match status" value="1"/>
</dbReference>
<sequence>MQIGDIIAQLRKKLGWTQAYLAEGICSVSYLSKIENNVIVPNQETVFHLLKKLGHDIDNLVIFSEKEKEIQKKLNIWNEVMTRRQMDKIESLYVALRSDVKSVFLNLDLINLFEVLSVRYFIIKRDLENVTMLLNHLQRNMNRFSANTLYHYYQNLGTYYMWQEEHEKALKSYEQAKVIALEFKIEDAQLDSLLANLHSRLFHVSHALLYAEKAKRSFSESLNYVRLIDVLIILGINQQQLRFYEESLESYQRALQIIDMTHSEEKRAMVYHNIAYTYYRMGEYAQAESMYLKSIEARQTGENERKANTYYYLSKVYEAMGDFKKARDVIDQAFTLLTEQKEMEMVRYLLLFQRYKLSENIKPDQIKQIEEEIIVYFRHRKLWQYVYDCAEFLSKVYRRQVRRSKVIKMQQIQIDALKQMKQFG</sequence>
<gene>
    <name evidence="3" type="ORF">BSOLF_2462</name>
</gene>
<feature type="repeat" description="TPR" evidence="1">
    <location>
        <begin position="268"/>
        <end position="301"/>
    </location>
</feature>
<name>A0A2R6XXZ4_9BACL</name>
<dbReference type="SUPFAM" id="SSF47413">
    <property type="entry name" value="lambda repressor-like DNA-binding domains"/>
    <property type="match status" value="1"/>
</dbReference>
<dbReference type="SUPFAM" id="SSF48452">
    <property type="entry name" value="TPR-like"/>
    <property type="match status" value="1"/>
</dbReference>